<keyword evidence="2" id="KW-0963">Cytoplasm</keyword>
<dbReference type="InterPro" id="IPR015403">
    <property type="entry name" value="Mon2/Sec7/BIG1-like_HDS"/>
</dbReference>
<dbReference type="PANTHER" id="PTHR10663">
    <property type="entry name" value="GUANYL-NUCLEOTIDE EXCHANGE FACTOR"/>
    <property type="match status" value="1"/>
</dbReference>
<dbReference type="InterPro" id="IPR016024">
    <property type="entry name" value="ARM-type_fold"/>
</dbReference>
<evidence type="ECO:0000259" key="3">
    <source>
        <dbReference type="PROSITE" id="PS50190"/>
    </source>
</evidence>
<dbReference type="SUPFAM" id="SSF48371">
    <property type="entry name" value="ARM repeat"/>
    <property type="match status" value="1"/>
</dbReference>
<dbReference type="PROSITE" id="PS50190">
    <property type="entry name" value="SEC7"/>
    <property type="match status" value="1"/>
</dbReference>
<protein>
    <recommendedName>
        <fullName evidence="3">SEC7 domain-containing protein</fullName>
    </recommendedName>
</protein>
<feature type="domain" description="SEC7" evidence="3">
    <location>
        <begin position="436"/>
        <end position="623"/>
    </location>
</feature>
<evidence type="ECO:0000313" key="5">
    <source>
        <dbReference type="Proteomes" id="UP001470230"/>
    </source>
</evidence>
<dbReference type="Pfam" id="PF09324">
    <property type="entry name" value="Sec7-like_HDS"/>
    <property type="match status" value="1"/>
</dbReference>
<dbReference type="PROSITE" id="PS00221">
    <property type="entry name" value="MIP"/>
    <property type="match status" value="1"/>
</dbReference>
<reference evidence="4 5" key="1">
    <citation type="submission" date="2024-04" db="EMBL/GenBank/DDBJ databases">
        <title>Tritrichomonas musculus Genome.</title>
        <authorList>
            <person name="Alves-Ferreira E."/>
            <person name="Grigg M."/>
            <person name="Lorenzi H."/>
            <person name="Galac M."/>
        </authorList>
    </citation>
    <scope>NUCLEOTIDE SEQUENCE [LARGE SCALE GENOMIC DNA]</scope>
    <source>
        <strain evidence="4 5">EAF2021</strain>
    </source>
</reference>
<comment type="subcellular location">
    <subcellularLocation>
        <location evidence="1">Cytoplasm</location>
    </subcellularLocation>
</comment>
<dbReference type="InterPro" id="IPR000904">
    <property type="entry name" value="Sec7_dom"/>
</dbReference>
<dbReference type="InterPro" id="IPR035999">
    <property type="entry name" value="Sec7_dom_sf"/>
</dbReference>
<name>A0ABR2KFE9_9EUKA</name>
<proteinExistence type="predicted"/>
<evidence type="ECO:0000256" key="1">
    <source>
        <dbReference type="ARBA" id="ARBA00004496"/>
    </source>
</evidence>
<accession>A0ABR2KFE9</accession>
<dbReference type="Gene3D" id="1.10.1000.11">
    <property type="entry name" value="Arf Nucleotide-binding Site Opener,domain 2"/>
    <property type="match status" value="1"/>
</dbReference>
<keyword evidence="5" id="KW-1185">Reference proteome</keyword>
<dbReference type="InterPro" id="IPR022357">
    <property type="entry name" value="MIP_CS"/>
</dbReference>
<dbReference type="Gene3D" id="1.10.220.20">
    <property type="match status" value="1"/>
</dbReference>
<gene>
    <name evidence="4" type="ORF">M9Y10_034608</name>
</gene>
<evidence type="ECO:0000313" key="4">
    <source>
        <dbReference type="EMBL" id="KAK8889854.1"/>
    </source>
</evidence>
<dbReference type="PANTHER" id="PTHR10663:SF375">
    <property type="entry name" value="LD29171P"/>
    <property type="match status" value="1"/>
</dbReference>
<dbReference type="InterPro" id="IPR032691">
    <property type="entry name" value="Mon2/Sec7/BIG1-like_HUS"/>
</dbReference>
<dbReference type="EMBL" id="JAPFFF010000005">
    <property type="protein sequence ID" value="KAK8889854.1"/>
    <property type="molecule type" value="Genomic_DNA"/>
</dbReference>
<dbReference type="Pfam" id="PF01369">
    <property type="entry name" value="Sec7"/>
    <property type="match status" value="1"/>
</dbReference>
<dbReference type="Pfam" id="PF12783">
    <property type="entry name" value="Sec7-like_HUS"/>
    <property type="match status" value="1"/>
</dbReference>
<sequence>MTFHGSFITQMIKHMDALRNQCKGFGKKGLKEQISKANNHLNSKPEKIDLPLILDPFFSAASLDPKHFQSIVLDCFRSVFVNATKTNYPSIELTEKILNSVFKQHKPEMVEQSKLKCIQIISSCFSSFPGILFIHAELLSQCFHFLLVIHNQSDSSTVQEVASMTIQESFRLFIRRYKEIPAAPDFNTIEEIAQFHVDNLIRNTISMHGVENHLNPSMTISDIDIIVITKVFTDAIQEHKLHIPTLSVCNESLLILLESDSEFLQTSMFQTLLRTDIHVALLSLALDNHSILAKSTANLIMTCWERFSPFYVEGLNDVLDRGIAVALTSPDPKVIIRSLTIFLRLTSKPQFLVDAFVNYDCDHSGYFRNIYENIVNLIVKYSYPDTTSNTKNSHQNTNVDDTLQRTALKTLIAVLNGLWDYYNKTKDEKEQTEATNFLESKKVKDIFDQGLDIFKRSPMKGINFFIKNKIVEDDPKAIADFLFNTPSLDPAGIGEVIGGSKPLNLKVLPLFVENFDFKEKSFESAFRSFLSKFLIPGEAQMIDRVMEQFGSKFYNDNPQLFSCADTVYVLAFSTLMLHTDAHHPNVTNRMTLEEFVQNNRGIDGGKDLPHAFLESLYHGITTEKINLTASSTLTNTSLLSRKQQIALYKEQCDQTLEAARKRTQVGEQTHQFHRAESPMLVGPMYHSVWGGIMGALTMSFEESDNKGIVDMCIKGFSLLMHLASHCYVEDALATIVDSFAKFTRLRMRTEGSTPLKTKNFLCTSALIQCAINDIKYLKGAWSIVLAEISALERMKDNQNVICDMKVVEPLFTKTGDLDRESIMDFIQAMIETSKNELSEDPPRIFTLLKFSDVAFYNMNRPMYIWNEIWTYIGDFLSLEGCAPNKTISTTAVDIIRQLSSNFLPLKEMTQFHFQEHFLAPFRTIYEAQTRSYIKEQILSCVEILCSRYATVLHSGWNVFLRILNFASMESKELKQQAFEILEMIIMNLLDSVRPYTIFLMNVLTSFVRNDAHDQIASQATAHFSLIANSIKYEENDNWICLFQNIGCVASQYSPELMNVRKCAEEILISIVTGHGCMRNDFTDVVWHFFLQNTLIDLIPIQNDEKIKLSNSEVEVEKSEAEKNIDVEKTESKEKLKNESNNKINVDSINRRKADGHLVELQLSYHDHLLFKFLDAMKNYRGDVIAFYFHCCHSEMEPLRNQSLELLQKYVTAVQDEIKADEKLMKQLIDSLNEIVPKMTNSVLFVSVVKDLLEIFNRDEILQVIGHTIDECAKTPNDQGVHGCWCLSILNYFKRLVKEEKNDEASEKLRDVLSFYVQNPKIGPTWNKLIVSEMNEVQKLNDEAFEKCKSTSLQLICQLIETDSDIVRESIIDILQRCLAKKN</sequence>
<organism evidence="4 5">
    <name type="scientific">Tritrichomonas musculus</name>
    <dbReference type="NCBI Taxonomy" id="1915356"/>
    <lineage>
        <taxon>Eukaryota</taxon>
        <taxon>Metamonada</taxon>
        <taxon>Parabasalia</taxon>
        <taxon>Tritrichomonadida</taxon>
        <taxon>Tritrichomonadidae</taxon>
        <taxon>Tritrichomonas</taxon>
    </lineage>
</organism>
<evidence type="ECO:0000256" key="2">
    <source>
        <dbReference type="ARBA" id="ARBA00022490"/>
    </source>
</evidence>
<dbReference type="Proteomes" id="UP001470230">
    <property type="component" value="Unassembled WGS sequence"/>
</dbReference>
<dbReference type="CDD" id="cd00171">
    <property type="entry name" value="Sec7"/>
    <property type="match status" value="1"/>
</dbReference>
<dbReference type="SUPFAM" id="SSF48425">
    <property type="entry name" value="Sec7 domain"/>
    <property type="match status" value="1"/>
</dbReference>
<dbReference type="InterPro" id="IPR023394">
    <property type="entry name" value="Sec7_C_sf"/>
</dbReference>
<dbReference type="SMART" id="SM00222">
    <property type="entry name" value="Sec7"/>
    <property type="match status" value="1"/>
</dbReference>
<comment type="caution">
    <text evidence="4">The sequence shown here is derived from an EMBL/GenBank/DDBJ whole genome shotgun (WGS) entry which is preliminary data.</text>
</comment>